<evidence type="ECO:0000313" key="11">
    <source>
        <dbReference type="Proteomes" id="UP000192223"/>
    </source>
</evidence>
<keyword evidence="10" id="KW-0812">Transmembrane</keyword>
<keyword evidence="7" id="KW-0496">Mitochondrion</keyword>
<keyword evidence="8 10" id="KW-0472">Membrane</keyword>
<evidence type="ECO:0000256" key="1">
    <source>
        <dbReference type="ARBA" id="ARBA00004325"/>
    </source>
</evidence>
<keyword evidence="10" id="KW-1133">Transmembrane helix</keyword>
<dbReference type="STRING" id="224129.A0A1W4WV18"/>
<evidence type="ECO:0000313" key="12">
    <source>
        <dbReference type="RefSeq" id="XP_018323983.1"/>
    </source>
</evidence>
<comment type="subcellular location">
    <subcellularLocation>
        <location evidence="1">Mitochondrion membrane</location>
    </subcellularLocation>
</comment>
<dbReference type="GO" id="GO:0042776">
    <property type="term" value="P:proton motive force-driven mitochondrial ATP synthesis"/>
    <property type="evidence" value="ECO:0007669"/>
    <property type="project" value="TreeGrafter"/>
</dbReference>
<dbReference type="AlphaFoldDB" id="A0A1W4WV18"/>
<dbReference type="GO" id="GO:0046933">
    <property type="term" value="F:proton-transporting ATP synthase activity, rotational mechanism"/>
    <property type="evidence" value="ECO:0007669"/>
    <property type="project" value="TreeGrafter"/>
</dbReference>
<accession>A0A1W4WV18</accession>
<dbReference type="PANTHER" id="PTHR13080">
    <property type="entry name" value="ATP SYNTHASE F CHAIN, MITOCHONDRIAL-RELATED"/>
    <property type="match status" value="1"/>
</dbReference>
<evidence type="ECO:0000256" key="9">
    <source>
        <dbReference type="ARBA" id="ARBA00023310"/>
    </source>
</evidence>
<comment type="similarity">
    <text evidence="2">Belongs to the ATPase F chain family.</text>
</comment>
<keyword evidence="6" id="KW-0406">Ion transport</keyword>
<proteinExistence type="inferred from homology"/>
<dbReference type="PANTHER" id="PTHR13080:SF20">
    <property type="entry name" value="ATP SYNTHASE SUBUNIT F, MITOCHONDRIAL-RELATED"/>
    <property type="match status" value="1"/>
</dbReference>
<dbReference type="Proteomes" id="UP000192223">
    <property type="component" value="Unplaced"/>
</dbReference>
<feature type="transmembrane region" description="Helical" evidence="10">
    <location>
        <begin position="76"/>
        <end position="96"/>
    </location>
</feature>
<keyword evidence="4" id="KW-0138">CF(0)</keyword>
<name>A0A1W4WV18_AGRPL</name>
<reference evidence="12" key="1">
    <citation type="submission" date="2025-08" db="UniProtKB">
        <authorList>
            <consortium name="RefSeq"/>
        </authorList>
    </citation>
    <scope>IDENTIFICATION</scope>
    <source>
        <tissue evidence="12">Entire body</tissue>
    </source>
</reference>
<dbReference type="RefSeq" id="XP_018323983.1">
    <property type="nucleotide sequence ID" value="XM_018468481.2"/>
</dbReference>
<sequence>MGFGDYPVEYDPKVHGPYDPARYYGKADTPLSQVKLGELSAWFARRNKSPQAIAGAISRAYWRWNHKYFLPKRNGIAPYFQVITASMIFFYVINYGKIRKHKNYRYH</sequence>
<dbReference type="OrthoDB" id="8921675at2759"/>
<dbReference type="GeneID" id="108736158"/>
<evidence type="ECO:0000256" key="5">
    <source>
        <dbReference type="ARBA" id="ARBA00022781"/>
    </source>
</evidence>
<evidence type="ECO:0000256" key="8">
    <source>
        <dbReference type="ARBA" id="ARBA00023136"/>
    </source>
</evidence>
<evidence type="ECO:0000256" key="10">
    <source>
        <dbReference type="SAM" id="Phobius"/>
    </source>
</evidence>
<dbReference type="SMR" id="A0A1W4WV18"/>
<dbReference type="GO" id="GO:0031966">
    <property type="term" value="C:mitochondrial membrane"/>
    <property type="evidence" value="ECO:0007669"/>
    <property type="project" value="UniProtKB-SubCell"/>
</dbReference>
<dbReference type="InParanoid" id="A0A1W4WV18"/>
<dbReference type="GO" id="GO:0045259">
    <property type="term" value="C:proton-transporting ATP synthase complex"/>
    <property type="evidence" value="ECO:0007669"/>
    <property type="project" value="UniProtKB-KW"/>
</dbReference>
<keyword evidence="5" id="KW-0375">Hydrogen ion transport</keyword>
<dbReference type="FunCoup" id="A0A1W4WV18">
    <property type="interactions" value="578"/>
</dbReference>
<dbReference type="Pfam" id="PF10206">
    <property type="entry name" value="WRW"/>
    <property type="match status" value="1"/>
</dbReference>
<evidence type="ECO:0000256" key="3">
    <source>
        <dbReference type="ARBA" id="ARBA00022448"/>
    </source>
</evidence>
<dbReference type="KEGG" id="apln:108736158"/>
<protein>
    <submittedName>
        <fullName evidence="12">ATP synthase subunit f, mitochondrial</fullName>
    </submittedName>
</protein>
<keyword evidence="3" id="KW-0813">Transport</keyword>
<evidence type="ECO:0000256" key="7">
    <source>
        <dbReference type="ARBA" id="ARBA00023128"/>
    </source>
</evidence>
<keyword evidence="11" id="KW-1185">Reference proteome</keyword>
<organism evidence="11 12">
    <name type="scientific">Agrilus planipennis</name>
    <name type="common">Emerald ash borer</name>
    <name type="synonym">Agrilus marcopoli</name>
    <dbReference type="NCBI Taxonomy" id="224129"/>
    <lineage>
        <taxon>Eukaryota</taxon>
        <taxon>Metazoa</taxon>
        <taxon>Ecdysozoa</taxon>
        <taxon>Arthropoda</taxon>
        <taxon>Hexapoda</taxon>
        <taxon>Insecta</taxon>
        <taxon>Pterygota</taxon>
        <taxon>Neoptera</taxon>
        <taxon>Endopterygota</taxon>
        <taxon>Coleoptera</taxon>
        <taxon>Polyphaga</taxon>
        <taxon>Elateriformia</taxon>
        <taxon>Buprestoidea</taxon>
        <taxon>Buprestidae</taxon>
        <taxon>Agrilinae</taxon>
        <taxon>Agrilus</taxon>
    </lineage>
</organism>
<dbReference type="InterPro" id="IPR019344">
    <property type="entry name" value="F1F0-ATPsyn_F_prd"/>
</dbReference>
<evidence type="ECO:0000256" key="4">
    <source>
        <dbReference type="ARBA" id="ARBA00022547"/>
    </source>
</evidence>
<dbReference type="CTD" id="37931"/>
<evidence type="ECO:0000256" key="6">
    <source>
        <dbReference type="ARBA" id="ARBA00023065"/>
    </source>
</evidence>
<evidence type="ECO:0000256" key="2">
    <source>
        <dbReference type="ARBA" id="ARBA00005895"/>
    </source>
</evidence>
<keyword evidence="9" id="KW-0066">ATP synthesis</keyword>
<gene>
    <name evidence="12" type="primary">LOC108736158</name>
</gene>